<keyword evidence="3" id="KW-1185">Reference proteome</keyword>
<dbReference type="EMBL" id="JAVFKD010000004">
    <property type="protein sequence ID" value="KAK5995328.1"/>
    <property type="molecule type" value="Genomic_DNA"/>
</dbReference>
<proteinExistence type="predicted"/>
<protein>
    <submittedName>
        <fullName evidence="2">Uncharacterized protein</fullName>
    </submittedName>
</protein>
<feature type="region of interest" description="Disordered" evidence="1">
    <location>
        <begin position="19"/>
        <end position="46"/>
    </location>
</feature>
<accession>A0ABR0ST87</accession>
<feature type="region of interest" description="Disordered" evidence="1">
    <location>
        <begin position="59"/>
        <end position="81"/>
    </location>
</feature>
<name>A0ABR0ST87_9HYPO</name>
<feature type="compositionally biased region" description="Polar residues" evidence="1">
    <location>
        <begin position="64"/>
        <end position="78"/>
    </location>
</feature>
<gene>
    <name evidence="2" type="ORF">PT974_03732</name>
</gene>
<feature type="region of interest" description="Disordered" evidence="1">
    <location>
        <begin position="93"/>
        <end position="140"/>
    </location>
</feature>
<sequence>MDLRPRSFANSDTTTYHSFNDIELLEPPMSPPTTSHGRSPMSEYKVDHSPPIAMKMQRQDSGYESHFSSGSPRNSVTHSHMPPARRLSITSHAATTTSAAANNASLTRTRTRPVTRRSTGSQSSIAYPAAAPAPAPARNSTTVAPQQMTLFQFPSPDLVELTETNQEPANPPLPQTTHYWTSDSTRRLEYAAIDAASRGFKGWVRRHLLPDCFVGKEKHLAFDDDSGSVRRYRLDLADEPCEKFASGPNATTRPLRRGRLFFWRMRKSHTF</sequence>
<evidence type="ECO:0000256" key="1">
    <source>
        <dbReference type="SAM" id="MobiDB-lite"/>
    </source>
</evidence>
<feature type="compositionally biased region" description="Low complexity" evidence="1">
    <location>
        <begin position="93"/>
        <end position="108"/>
    </location>
</feature>
<comment type="caution">
    <text evidence="2">The sequence shown here is derived from an EMBL/GenBank/DDBJ whole genome shotgun (WGS) entry which is preliminary data.</text>
</comment>
<evidence type="ECO:0000313" key="2">
    <source>
        <dbReference type="EMBL" id="KAK5995328.1"/>
    </source>
</evidence>
<reference evidence="2 3" key="1">
    <citation type="submission" date="2024-01" db="EMBL/GenBank/DDBJ databases">
        <title>Complete genome of Cladobotryum mycophilum ATHUM6906.</title>
        <authorList>
            <person name="Christinaki A.C."/>
            <person name="Myridakis A.I."/>
            <person name="Kouvelis V.N."/>
        </authorList>
    </citation>
    <scope>NUCLEOTIDE SEQUENCE [LARGE SCALE GENOMIC DNA]</scope>
    <source>
        <strain evidence="2 3">ATHUM6906</strain>
    </source>
</reference>
<organism evidence="2 3">
    <name type="scientific">Cladobotryum mycophilum</name>
    <dbReference type="NCBI Taxonomy" id="491253"/>
    <lineage>
        <taxon>Eukaryota</taxon>
        <taxon>Fungi</taxon>
        <taxon>Dikarya</taxon>
        <taxon>Ascomycota</taxon>
        <taxon>Pezizomycotina</taxon>
        <taxon>Sordariomycetes</taxon>
        <taxon>Hypocreomycetidae</taxon>
        <taxon>Hypocreales</taxon>
        <taxon>Hypocreaceae</taxon>
        <taxon>Cladobotryum</taxon>
    </lineage>
</organism>
<dbReference type="Proteomes" id="UP001338125">
    <property type="component" value="Unassembled WGS sequence"/>
</dbReference>
<evidence type="ECO:0000313" key="3">
    <source>
        <dbReference type="Proteomes" id="UP001338125"/>
    </source>
</evidence>